<dbReference type="PANTHER" id="PTHR46865">
    <property type="entry name" value="OXIDOREDUCTASE-RELATED"/>
    <property type="match status" value="1"/>
</dbReference>
<protein>
    <recommendedName>
        <fullName evidence="1">FAD-binding domain-containing protein</fullName>
    </recommendedName>
</protein>
<dbReference type="InterPro" id="IPR002938">
    <property type="entry name" value="FAD-bd"/>
</dbReference>
<dbReference type="SUPFAM" id="SSF51905">
    <property type="entry name" value="FAD/NAD(P)-binding domain"/>
    <property type="match status" value="1"/>
</dbReference>
<evidence type="ECO:0000313" key="3">
    <source>
        <dbReference type="Proteomes" id="UP000319210"/>
    </source>
</evidence>
<gene>
    <name evidence="2" type="ORF">SCA03_53810</name>
</gene>
<evidence type="ECO:0000259" key="1">
    <source>
        <dbReference type="Pfam" id="PF01494"/>
    </source>
</evidence>
<dbReference type="Pfam" id="PF01494">
    <property type="entry name" value="FAD_binding_3"/>
    <property type="match status" value="1"/>
</dbReference>
<evidence type="ECO:0000313" key="2">
    <source>
        <dbReference type="EMBL" id="GEB52830.1"/>
    </source>
</evidence>
<dbReference type="InterPro" id="IPR051704">
    <property type="entry name" value="FAD_aromatic-hydroxylase"/>
</dbReference>
<feature type="domain" description="FAD-binding" evidence="1">
    <location>
        <begin position="3"/>
        <end position="321"/>
    </location>
</feature>
<reference evidence="2 3" key="1">
    <citation type="submission" date="2019-06" db="EMBL/GenBank/DDBJ databases">
        <title>Whole genome shotgun sequence of Streptomyces cacaoi subsp. cacaoi NBRC 12748.</title>
        <authorList>
            <person name="Hosoyama A."/>
            <person name="Uohara A."/>
            <person name="Ohji S."/>
            <person name="Ichikawa N."/>
        </authorList>
    </citation>
    <scope>NUCLEOTIDE SEQUENCE [LARGE SCALE GENOMIC DNA]</scope>
    <source>
        <strain evidence="2 3">NBRC 12748</strain>
    </source>
</reference>
<dbReference type="PANTHER" id="PTHR46865:SF2">
    <property type="entry name" value="MONOOXYGENASE"/>
    <property type="match status" value="1"/>
</dbReference>
<dbReference type="Gene3D" id="3.30.9.10">
    <property type="entry name" value="D-Amino Acid Oxidase, subunit A, domain 2"/>
    <property type="match status" value="1"/>
</dbReference>
<dbReference type="Gene3D" id="3.50.50.60">
    <property type="entry name" value="FAD/NAD(P)-binding domain"/>
    <property type="match status" value="1"/>
</dbReference>
<dbReference type="PRINTS" id="PR00420">
    <property type="entry name" value="RNGMNOXGNASE"/>
</dbReference>
<accession>A0A4Y3RAM6</accession>
<dbReference type="AlphaFoldDB" id="A0A4Y3RAM6"/>
<dbReference type="EMBL" id="BJMM01000037">
    <property type="protein sequence ID" value="GEB52830.1"/>
    <property type="molecule type" value="Genomic_DNA"/>
</dbReference>
<dbReference type="RefSeq" id="WP_086817953.1">
    <property type="nucleotide sequence ID" value="NZ_BJMM01000037.1"/>
</dbReference>
<comment type="caution">
    <text evidence="2">The sequence shown here is derived from an EMBL/GenBank/DDBJ whole genome shotgun (WGS) entry which is preliminary data.</text>
</comment>
<organism evidence="2 3">
    <name type="scientific">Streptomyces cacaoi</name>
    <dbReference type="NCBI Taxonomy" id="1898"/>
    <lineage>
        <taxon>Bacteria</taxon>
        <taxon>Bacillati</taxon>
        <taxon>Actinomycetota</taxon>
        <taxon>Actinomycetes</taxon>
        <taxon>Kitasatosporales</taxon>
        <taxon>Streptomycetaceae</taxon>
        <taxon>Streptomyces</taxon>
    </lineage>
</organism>
<name>A0A4Y3RAM6_STRCI</name>
<keyword evidence="3" id="KW-1185">Reference proteome</keyword>
<dbReference type="GO" id="GO:0071949">
    <property type="term" value="F:FAD binding"/>
    <property type="evidence" value="ECO:0007669"/>
    <property type="project" value="InterPro"/>
</dbReference>
<proteinExistence type="predicted"/>
<dbReference type="Proteomes" id="UP000319210">
    <property type="component" value="Unassembled WGS sequence"/>
</dbReference>
<dbReference type="OrthoDB" id="3356051at2"/>
<sequence length="370" mass="39974">MQTVLISGAGVAGLTLAARLLRHGFAPTVVERAPGVRPGGHAIDVRGVALGVLDRMGLLEQARALRTRMRGMSLRDADGTEVWRSTERTFSSGRLDSDDIELLREDLTALLLGPAGEAEFLFGDSLTALDEHPGGVRAHFAHAAPRTFDLVAGADGLHSAVRRLTFGEERQFLRHLGAYVAVFSTDNFLCLDNWQEWLRDETATYCVYPARDNTELRATLGFTAPEPLALDRHDTEQHKRLLVDRTAHLGGATPQLHRALWTAPDFFFDPMAQVRLDRWSAGRTVLVGDAAHSASPLSGQGTSLALAGACVLADELARADGDHGTAFARYERRMRPFVALNQALATENPGGAAPEASLDKAKNALTLDAA</sequence>
<dbReference type="InterPro" id="IPR036188">
    <property type="entry name" value="FAD/NAD-bd_sf"/>
</dbReference>